<dbReference type="Proteomes" id="UP001379533">
    <property type="component" value="Chromosome"/>
</dbReference>
<keyword evidence="2" id="KW-0732">Signal</keyword>
<feature type="domain" description="Bacterial Ig-like" evidence="3">
    <location>
        <begin position="43"/>
        <end position="127"/>
    </location>
</feature>
<evidence type="ECO:0000313" key="5">
    <source>
        <dbReference type="Proteomes" id="UP001379533"/>
    </source>
</evidence>
<accession>A0ABZ2KLJ2</accession>
<dbReference type="InterPro" id="IPR013783">
    <property type="entry name" value="Ig-like_fold"/>
</dbReference>
<feature type="domain" description="Bacterial Ig-like" evidence="3">
    <location>
        <begin position="338"/>
        <end position="426"/>
    </location>
</feature>
<protein>
    <submittedName>
        <fullName evidence="4">Ig-like domain-containing protein</fullName>
    </submittedName>
</protein>
<dbReference type="Gene3D" id="2.60.40.10">
    <property type="entry name" value="Immunoglobulins"/>
    <property type="match status" value="4"/>
</dbReference>
<gene>
    <name evidence="4" type="ORF">LZC95_22230</name>
</gene>
<evidence type="ECO:0000256" key="1">
    <source>
        <dbReference type="SAM" id="Phobius"/>
    </source>
</evidence>
<evidence type="ECO:0000259" key="3">
    <source>
        <dbReference type="Pfam" id="PF16640"/>
    </source>
</evidence>
<dbReference type="InterPro" id="IPR032109">
    <property type="entry name" value="Big_3_5"/>
</dbReference>
<sequence>MHKWLIGLGLLLALWLSAPPVGAADAGGPELDAGAPVATAVELTVTPNRPRYGEKVQVRARVTSAAGEQVPTGSVRFVTKSPAGNTETLVALDAAGYASMTFVPASTKVNEVAASYTGDASHTASSWSVPLYIDKAASATVLSSSSNPAKVGSLRVTATVAAVASAPRVPSGKVHFFLEGQEIAALPLDPHGQAVFDATKYKVGNYEFSVRYDGDENFIESAPHDPLTQKIEHYATTVKVDISPTTAVFGAPVTYTIHITGADGGFPAVPHSVTLYDSFDGPDNWQKSKTIWVETPGKVIYTPTDSQRPKGGTHTMSARFYGDDKYEYAEGSATVVVTQAPTKTSLTGTGSSLVATISSDTKGFTFEGSVDLYEGSVRVGGGRIGPYDYTATVRIEGLSTGTHDVVAVYSGNRDFASSRSAPLTIQYTAPPPKPDGGTGWPPPYDAGHYPPWPPYEPLPPYDAGSLPDYHYDSDYDYDEYDSPSCAVSSRPIPQGFALLGAFGMALVFLRRRRQ</sequence>
<dbReference type="EMBL" id="CP089982">
    <property type="protein sequence ID" value="WXA99523.1"/>
    <property type="molecule type" value="Genomic_DNA"/>
</dbReference>
<feature type="transmembrane region" description="Helical" evidence="1">
    <location>
        <begin position="492"/>
        <end position="509"/>
    </location>
</feature>
<proteinExistence type="predicted"/>
<keyword evidence="1" id="KW-0472">Membrane</keyword>
<reference evidence="4 5" key="1">
    <citation type="submission" date="2021-12" db="EMBL/GenBank/DDBJ databases">
        <title>Discovery of the Pendulisporaceae a myxobacterial family with distinct sporulation behavior and unique specialized metabolism.</title>
        <authorList>
            <person name="Garcia R."/>
            <person name="Popoff A."/>
            <person name="Bader C.D."/>
            <person name="Loehr J."/>
            <person name="Walesch S."/>
            <person name="Walt C."/>
            <person name="Boldt J."/>
            <person name="Bunk B."/>
            <person name="Haeckl F.J.F.P.J."/>
            <person name="Gunesch A.P."/>
            <person name="Birkelbach J."/>
            <person name="Nuebel U."/>
            <person name="Pietschmann T."/>
            <person name="Bach T."/>
            <person name="Mueller R."/>
        </authorList>
    </citation>
    <scope>NUCLEOTIDE SEQUENCE [LARGE SCALE GENOMIC DNA]</scope>
    <source>
        <strain evidence="4 5">MSr12523</strain>
    </source>
</reference>
<name>A0ABZ2KLJ2_9BACT</name>
<evidence type="ECO:0000313" key="4">
    <source>
        <dbReference type="EMBL" id="WXA99523.1"/>
    </source>
</evidence>
<organism evidence="4 5">
    <name type="scientific">Pendulispora brunnea</name>
    <dbReference type="NCBI Taxonomy" id="2905690"/>
    <lineage>
        <taxon>Bacteria</taxon>
        <taxon>Pseudomonadati</taxon>
        <taxon>Myxococcota</taxon>
        <taxon>Myxococcia</taxon>
        <taxon>Myxococcales</taxon>
        <taxon>Sorangiineae</taxon>
        <taxon>Pendulisporaceae</taxon>
        <taxon>Pendulispora</taxon>
    </lineage>
</organism>
<keyword evidence="1" id="KW-1133">Transmembrane helix</keyword>
<dbReference type="Pfam" id="PF16640">
    <property type="entry name" value="Big_3_5"/>
    <property type="match status" value="3"/>
</dbReference>
<feature type="signal peptide" evidence="2">
    <location>
        <begin position="1"/>
        <end position="23"/>
    </location>
</feature>
<feature type="domain" description="Bacterial Ig-like" evidence="3">
    <location>
        <begin position="142"/>
        <end position="222"/>
    </location>
</feature>
<evidence type="ECO:0000256" key="2">
    <source>
        <dbReference type="SAM" id="SignalP"/>
    </source>
</evidence>
<keyword evidence="1" id="KW-0812">Transmembrane</keyword>
<keyword evidence="5" id="KW-1185">Reference proteome</keyword>
<dbReference type="RefSeq" id="WP_394850162.1">
    <property type="nucleotide sequence ID" value="NZ_CP089982.1"/>
</dbReference>
<feature type="chain" id="PRO_5047275157" evidence="2">
    <location>
        <begin position="24"/>
        <end position="514"/>
    </location>
</feature>